<evidence type="ECO:0000256" key="7">
    <source>
        <dbReference type="ARBA" id="ARBA00022840"/>
    </source>
</evidence>
<comment type="subcellular location">
    <subcellularLocation>
        <location evidence="1 9 10">Cytoplasm</location>
    </subcellularLocation>
</comment>
<dbReference type="Gene3D" id="1.20.1050.90">
    <property type="entry name" value="RecF/RecN/SMC, N-terminal domain"/>
    <property type="match status" value="1"/>
</dbReference>
<dbReference type="EMBL" id="CP119311">
    <property type="protein sequence ID" value="WEK34658.1"/>
    <property type="molecule type" value="Genomic_DNA"/>
</dbReference>
<keyword evidence="4 9" id="KW-0963">Cytoplasm</keyword>
<feature type="binding site" evidence="9">
    <location>
        <begin position="31"/>
        <end position="38"/>
    </location>
    <ligand>
        <name>ATP</name>
        <dbReference type="ChEBI" id="CHEBI:30616"/>
    </ligand>
</feature>
<evidence type="ECO:0000256" key="10">
    <source>
        <dbReference type="RuleBase" id="RU000578"/>
    </source>
</evidence>
<keyword evidence="9 10" id="KW-0742">SOS response</keyword>
<dbReference type="GO" id="GO:0003697">
    <property type="term" value="F:single-stranded DNA binding"/>
    <property type="evidence" value="ECO:0007669"/>
    <property type="project" value="UniProtKB-UniRule"/>
</dbReference>
<evidence type="ECO:0000313" key="12">
    <source>
        <dbReference type="EMBL" id="WEK34658.1"/>
    </source>
</evidence>
<dbReference type="InterPro" id="IPR042174">
    <property type="entry name" value="RecF_2"/>
</dbReference>
<dbReference type="PROSITE" id="PS00618">
    <property type="entry name" value="RECF_2"/>
    <property type="match status" value="1"/>
</dbReference>
<accession>A0AAJ5WQE0</accession>
<proteinExistence type="inferred from homology"/>
<dbReference type="HAMAP" id="MF_00365">
    <property type="entry name" value="RecF"/>
    <property type="match status" value="1"/>
</dbReference>
<feature type="domain" description="RecF/RecN/SMC N-terminal" evidence="11">
    <location>
        <begin position="4"/>
        <end position="346"/>
    </location>
</feature>
<dbReference type="InterPro" id="IPR001238">
    <property type="entry name" value="DNA-binding_RecF"/>
</dbReference>
<comment type="function">
    <text evidence="9 10">The RecF protein is involved in DNA metabolism; it is required for DNA replication and normal SOS inducibility. RecF binds preferentially to single-stranded, linear DNA. It also seems to bind ATP.</text>
</comment>
<dbReference type="InterPro" id="IPR027417">
    <property type="entry name" value="P-loop_NTPase"/>
</dbReference>
<evidence type="ECO:0000256" key="5">
    <source>
        <dbReference type="ARBA" id="ARBA00022705"/>
    </source>
</evidence>
<gene>
    <name evidence="9 12" type="primary">recF</name>
    <name evidence="12" type="ORF">P0Y53_19400</name>
</gene>
<keyword evidence="6 9" id="KW-0547">Nucleotide-binding</keyword>
<dbReference type="NCBIfam" id="TIGR00611">
    <property type="entry name" value="recf"/>
    <property type="match status" value="1"/>
</dbReference>
<keyword evidence="5 9" id="KW-0235">DNA replication</keyword>
<dbReference type="PANTHER" id="PTHR32182:SF0">
    <property type="entry name" value="DNA REPLICATION AND REPAIR PROTEIN RECF"/>
    <property type="match status" value="1"/>
</dbReference>
<sequence>MLQLQTISLLQFKNYAEQRFNFSERIVSICGRNGMGKTNLLDAIYYCCFTKSYFARSDSQNVQHQASGFRIEAGFLQDGQSRQVVCILRETGRKEVQVDGEVYEKFAQHIGRFPCVIIAPDDTRIIMEGSEERRRYLDALLSQLDPAYLQHLMDYNKVLQQRNGFLKAQAGLPVADTSLLEIYDAQLVKYGQYIFQERQRFMTELLPAVKKFYQHIAGANEVPELQYESQLLQQPFPALLQGLRQKDFMLQRTNGGIHKDDLAIQLAGQPFKNIASQGQRKSLLFALKLAEFETIRAHKGFAPLLLLDDVFEKLDEQRMHNLLDWVCVQNNGQLFITDTHPERVEKHFDDLGLRYQVINLS</sequence>
<evidence type="ECO:0000256" key="1">
    <source>
        <dbReference type="ARBA" id="ARBA00004496"/>
    </source>
</evidence>
<dbReference type="PANTHER" id="PTHR32182">
    <property type="entry name" value="DNA REPLICATION AND REPAIR PROTEIN RECF"/>
    <property type="match status" value="1"/>
</dbReference>
<comment type="similarity">
    <text evidence="2 9 10">Belongs to the RecF family.</text>
</comment>
<dbReference type="GO" id="GO:0000731">
    <property type="term" value="P:DNA synthesis involved in DNA repair"/>
    <property type="evidence" value="ECO:0007669"/>
    <property type="project" value="TreeGrafter"/>
</dbReference>
<dbReference type="AlphaFoldDB" id="A0AAJ5WQE0"/>
<dbReference type="GO" id="GO:0005524">
    <property type="term" value="F:ATP binding"/>
    <property type="evidence" value="ECO:0007669"/>
    <property type="project" value="UniProtKB-UniRule"/>
</dbReference>
<evidence type="ECO:0000256" key="8">
    <source>
        <dbReference type="ARBA" id="ARBA00023125"/>
    </source>
</evidence>
<protein>
    <recommendedName>
        <fullName evidence="3 9">DNA replication and repair protein RecF</fullName>
    </recommendedName>
</protein>
<dbReference type="Pfam" id="PF02463">
    <property type="entry name" value="SMC_N"/>
    <property type="match status" value="1"/>
</dbReference>
<dbReference type="GO" id="GO:0009432">
    <property type="term" value="P:SOS response"/>
    <property type="evidence" value="ECO:0007669"/>
    <property type="project" value="UniProtKB-UniRule"/>
</dbReference>
<evidence type="ECO:0000256" key="4">
    <source>
        <dbReference type="ARBA" id="ARBA00022490"/>
    </source>
</evidence>
<dbReference type="PROSITE" id="PS00617">
    <property type="entry name" value="RECF_1"/>
    <property type="match status" value="1"/>
</dbReference>
<dbReference type="GO" id="GO:0005737">
    <property type="term" value="C:cytoplasm"/>
    <property type="evidence" value="ECO:0007669"/>
    <property type="project" value="UniProtKB-SubCell"/>
</dbReference>
<evidence type="ECO:0000313" key="13">
    <source>
        <dbReference type="Proteomes" id="UP001220610"/>
    </source>
</evidence>
<dbReference type="GO" id="GO:0006260">
    <property type="term" value="P:DNA replication"/>
    <property type="evidence" value="ECO:0007669"/>
    <property type="project" value="UniProtKB-UniRule"/>
</dbReference>
<name>A0AAJ5WQE0_9BACT</name>
<dbReference type="InterPro" id="IPR003395">
    <property type="entry name" value="RecF/RecN/SMC_N"/>
</dbReference>
<keyword evidence="9 10" id="KW-0227">DNA damage</keyword>
<keyword evidence="9 10" id="KW-0234">DNA repair</keyword>
<dbReference type="GO" id="GO:0006302">
    <property type="term" value="P:double-strand break repair"/>
    <property type="evidence" value="ECO:0007669"/>
    <property type="project" value="TreeGrafter"/>
</dbReference>
<dbReference type="Proteomes" id="UP001220610">
    <property type="component" value="Chromosome"/>
</dbReference>
<dbReference type="InterPro" id="IPR018078">
    <property type="entry name" value="DNA-binding_RecF_CS"/>
</dbReference>
<evidence type="ECO:0000256" key="3">
    <source>
        <dbReference type="ARBA" id="ARBA00020170"/>
    </source>
</evidence>
<keyword evidence="8 9" id="KW-0238">DNA-binding</keyword>
<dbReference type="SUPFAM" id="SSF52540">
    <property type="entry name" value="P-loop containing nucleoside triphosphate hydrolases"/>
    <property type="match status" value="1"/>
</dbReference>
<evidence type="ECO:0000259" key="11">
    <source>
        <dbReference type="Pfam" id="PF02463"/>
    </source>
</evidence>
<evidence type="ECO:0000256" key="6">
    <source>
        <dbReference type="ARBA" id="ARBA00022741"/>
    </source>
</evidence>
<dbReference type="Gene3D" id="3.40.50.300">
    <property type="entry name" value="P-loop containing nucleotide triphosphate hydrolases"/>
    <property type="match status" value="1"/>
</dbReference>
<evidence type="ECO:0000256" key="9">
    <source>
        <dbReference type="HAMAP-Rule" id="MF_00365"/>
    </source>
</evidence>
<evidence type="ECO:0000256" key="2">
    <source>
        <dbReference type="ARBA" id="ARBA00008016"/>
    </source>
</evidence>
<reference evidence="12" key="1">
    <citation type="submission" date="2023-03" db="EMBL/GenBank/DDBJ databases">
        <title>Andean soil-derived lignocellulolytic bacterial consortium as a source of novel taxa and putative plastic-active enzymes.</title>
        <authorList>
            <person name="Diaz-Garcia L."/>
            <person name="Chuvochina M."/>
            <person name="Feuerriegel G."/>
            <person name="Bunk B."/>
            <person name="Sproer C."/>
            <person name="Streit W.R."/>
            <person name="Rodriguez L.M."/>
            <person name="Overmann J."/>
            <person name="Jimenez D.J."/>
        </authorList>
    </citation>
    <scope>NUCLEOTIDE SEQUENCE</scope>
    <source>
        <strain evidence="12">MAG 7</strain>
    </source>
</reference>
<keyword evidence="7 9" id="KW-0067">ATP-binding</keyword>
<organism evidence="12 13">
    <name type="scientific">Candidatus Pseudobacter hemicellulosilyticus</name>
    <dbReference type="NCBI Taxonomy" id="3121375"/>
    <lineage>
        <taxon>Bacteria</taxon>
        <taxon>Pseudomonadati</taxon>
        <taxon>Bacteroidota</taxon>
        <taxon>Chitinophagia</taxon>
        <taxon>Chitinophagales</taxon>
        <taxon>Chitinophagaceae</taxon>
        <taxon>Pseudobacter</taxon>
    </lineage>
</organism>